<feature type="compositionally biased region" description="Basic and acidic residues" evidence="4">
    <location>
        <begin position="608"/>
        <end position="627"/>
    </location>
</feature>
<dbReference type="PANTHER" id="PTHR23113">
    <property type="entry name" value="GUANINE NUCLEOTIDE EXCHANGE FACTOR"/>
    <property type="match status" value="1"/>
</dbReference>
<sequence>MELQPQENKQTTESNSEIFPAKEIAKQLCIIDSGLFKKIQRSEFASLKWTGSEKLEKAPHIVEMTGAFNDISGWVANEILSAASSQKRLEKIVYYIHVAKNCVDFGNFNGMYTILGGLQCTPVFRLEKTWELLEKFYKKEKALMDKLNEISSHDRNSEMYRKKLTASKKPCIPYLGIFLADLTFLNEALKKEMNEARTQAVNDRKLVISNLLDEIEVYQQSCIFPFEFIPNIISTIVSRKFDQKLEKTLYELSYKVEEKGSKSKGESTPQSVSLKGGELGGNWLGSIFGFQYSSNKELLPLTPNTSKALPKLKGSSKSFVSNETEAESPTTNHPITDHSRKFRGVLKQLSSVRFLADGDEEQESYGHQRSKSSEPYIFKKQESESNADRGGRIRSDPSIPDVSGINNDQNVNIEKKNSLLTSEEELLPDFSEEDASESGSEEGEDENIDAIVSKSIPNLNEEIFGMHGFLYVTFDKSTDEKKKWKKRWGRLEGHVLVLTKISRNRRFRPQNLKVNTSTSIQNLNEFNPKREKLKPLELKSKKEHMKISLFSSSVDLNEKKFSTSPTPTAAHSSQYLCTSPTSAKSTNFLNSIPLTNAKEATGSLDTNSKYEDGEEVEQHQQKGDRQQTFKKNWSENMRNKIISSFDSLKSPVASKEQHTLIPLNVEAVPVSTSTATPTTKYLLQVECKDEFIPASGYLMEENSNSTLAHTTDPPSLLTSLRQRISNLIEPTIEVASDEEDNSNYNFDEDECKIFKTSIIPCVMLLFGVLLIGLAAWPLLPHEETVSDLKLDQGERSLIEISPYWFKSVKLKMETKNSDLQDKPLLIYLMHQKPLVTKTTTIYRRICPILDRKNYYSVSHWELFSTSKMYLNWNIYDGSENEPFSGPTYSEIDPIPISKCVLANVKDECNFDLPEWAITTFVLLNSPSNLKGKNLKTLNDLETADDNILPLFGSQRKSLSDYRISISDGMGMDYSPAFKVSYTTVSRYCVLQSIESKNFLEVLYFLLGGHYVAIFALATGLFATLAILGCTCSLLSYLGSKICPSYFGDETNEELEPLLDYNGYGTLPADFEPLPLYIPSPIPTASTLQNDEITESITLDVDPPDFVAYIKNNGCSTIPLNGGTEIDTCSLESEVAYPSSPPPQY</sequence>
<dbReference type="SMART" id="SM00147">
    <property type="entry name" value="RasGEF"/>
    <property type="match status" value="1"/>
</dbReference>
<dbReference type="PROSITE" id="PS50009">
    <property type="entry name" value="RASGEF_CAT"/>
    <property type="match status" value="1"/>
</dbReference>
<feature type="region of interest" description="Disordered" evidence="4">
    <location>
        <begin position="426"/>
        <end position="448"/>
    </location>
</feature>
<reference evidence="7" key="1">
    <citation type="submission" date="2020-05" db="EMBL/GenBank/DDBJ databases">
        <title>Phylogenomic resolution of chytrid fungi.</title>
        <authorList>
            <person name="Stajich J.E."/>
            <person name="Amses K."/>
            <person name="Simmons R."/>
            <person name="Seto K."/>
            <person name="Myers J."/>
            <person name="Bonds A."/>
            <person name="Quandt C.A."/>
            <person name="Barry K."/>
            <person name="Liu P."/>
            <person name="Grigoriev I."/>
            <person name="Longcore J.E."/>
            <person name="James T.Y."/>
        </authorList>
    </citation>
    <scope>NUCLEOTIDE SEQUENCE</scope>
    <source>
        <strain evidence="7">JEL0476</strain>
    </source>
</reference>
<keyword evidence="5" id="KW-0472">Membrane</keyword>
<feature type="transmembrane region" description="Helical" evidence="5">
    <location>
        <begin position="1001"/>
        <end position="1027"/>
    </location>
</feature>
<feature type="domain" description="Ras-GEF" evidence="6">
    <location>
        <begin position="20"/>
        <end position="259"/>
    </location>
</feature>
<dbReference type="Gene3D" id="1.10.840.10">
    <property type="entry name" value="Ras guanine-nucleotide exchange factors catalytic domain"/>
    <property type="match status" value="1"/>
</dbReference>
<dbReference type="InterPro" id="IPR036964">
    <property type="entry name" value="RASGEF_cat_dom_sf"/>
</dbReference>
<feature type="region of interest" description="Disordered" evidence="4">
    <location>
        <begin position="359"/>
        <end position="410"/>
    </location>
</feature>
<dbReference type="SUPFAM" id="SSF48366">
    <property type="entry name" value="Ras GEF"/>
    <property type="match status" value="1"/>
</dbReference>
<evidence type="ECO:0000256" key="5">
    <source>
        <dbReference type="SAM" id="Phobius"/>
    </source>
</evidence>
<name>A0AAD5U5N7_9FUNG</name>
<feature type="region of interest" description="Disordered" evidence="4">
    <location>
        <begin position="599"/>
        <end position="627"/>
    </location>
</feature>
<evidence type="ECO:0000256" key="1">
    <source>
        <dbReference type="ARBA" id="ARBA00022658"/>
    </source>
</evidence>
<evidence type="ECO:0000259" key="6">
    <source>
        <dbReference type="PROSITE" id="PS50009"/>
    </source>
</evidence>
<dbReference type="GO" id="GO:0005886">
    <property type="term" value="C:plasma membrane"/>
    <property type="evidence" value="ECO:0007669"/>
    <property type="project" value="TreeGrafter"/>
</dbReference>
<accession>A0AAD5U5N7</accession>
<organism evidence="7 8">
    <name type="scientific">Clydaea vesicula</name>
    <dbReference type="NCBI Taxonomy" id="447962"/>
    <lineage>
        <taxon>Eukaryota</taxon>
        <taxon>Fungi</taxon>
        <taxon>Fungi incertae sedis</taxon>
        <taxon>Chytridiomycota</taxon>
        <taxon>Chytridiomycota incertae sedis</taxon>
        <taxon>Chytridiomycetes</taxon>
        <taxon>Lobulomycetales</taxon>
        <taxon>Lobulomycetaceae</taxon>
        <taxon>Clydaea</taxon>
    </lineage>
</organism>
<feature type="region of interest" description="Disordered" evidence="4">
    <location>
        <begin position="304"/>
        <end position="339"/>
    </location>
</feature>
<keyword evidence="5" id="KW-0812">Transmembrane</keyword>
<dbReference type="PANTHER" id="PTHR23113:SF368">
    <property type="entry name" value="CELL DIVISION CONTROL PROTEIN 25"/>
    <property type="match status" value="1"/>
</dbReference>
<dbReference type="AlphaFoldDB" id="A0AAD5U5N7"/>
<gene>
    <name evidence="7" type="primary">RALGPS2_1</name>
    <name evidence="7" type="ORF">HK099_000711</name>
</gene>
<feature type="compositionally biased region" description="Basic and acidic residues" evidence="4">
    <location>
        <begin position="377"/>
        <end position="395"/>
    </location>
</feature>
<dbReference type="GO" id="GO:0007265">
    <property type="term" value="P:Ras protein signal transduction"/>
    <property type="evidence" value="ECO:0007669"/>
    <property type="project" value="TreeGrafter"/>
</dbReference>
<dbReference type="Proteomes" id="UP001211065">
    <property type="component" value="Unassembled WGS sequence"/>
</dbReference>
<keyword evidence="3" id="KW-0175">Coiled coil</keyword>
<dbReference type="EMBL" id="JADGJW010000118">
    <property type="protein sequence ID" value="KAJ3223755.1"/>
    <property type="molecule type" value="Genomic_DNA"/>
</dbReference>
<feature type="compositionally biased region" description="Polar residues" evidence="4">
    <location>
        <begin position="315"/>
        <end position="334"/>
    </location>
</feature>
<evidence type="ECO:0000256" key="3">
    <source>
        <dbReference type="SAM" id="Coils"/>
    </source>
</evidence>
<proteinExistence type="predicted"/>
<keyword evidence="8" id="KW-1185">Reference proteome</keyword>
<dbReference type="GO" id="GO:0005085">
    <property type="term" value="F:guanyl-nucleotide exchange factor activity"/>
    <property type="evidence" value="ECO:0007669"/>
    <property type="project" value="UniProtKB-KW"/>
</dbReference>
<evidence type="ECO:0000313" key="8">
    <source>
        <dbReference type="Proteomes" id="UP001211065"/>
    </source>
</evidence>
<comment type="caution">
    <text evidence="7">The sequence shown here is derived from an EMBL/GenBank/DDBJ whole genome shotgun (WGS) entry which is preliminary data.</text>
</comment>
<protein>
    <submittedName>
        <fullName evidence="7">RasGEF</fullName>
    </submittedName>
</protein>
<evidence type="ECO:0000256" key="2">
    <source>
        <dbReference type="PROSITE-ProRule" id="PRU00168"/>
    </source>
</evidence>
<dbReference type="Pfam" id="PF00617">
    <property type="entry name" value="RasGEF"/>
    <property type="match status" value="1"/>
</dbReference>
<feature type="coiled-coil region" evidence="3">
    <location>
        <begin position="179"/>
        <end position="206"/>
    </location>
</feature>
<evidence type="ECO:0000256" key="4">
    <source>
        <dbReference type="SAM" id="MobiDB-lite"/>
    </source>
</evidence>
<dbReference type="InterPro" id="IPR001895">
    <property type="entry name" value="RASGEF_cat_dom"/>
</dbReference>
<keyword evidence="5" id="KW-1133">Transmembrane helix</keyword>
<dbReference type="CDD" id="cd00155">
    <property type="entry name" value="RasGEF"/>
    <property type="match status" value="1"/>
</dbReference>
<keyword evidence="1 2" id="KW-0344">Guanine-nucleotide releasing factor</keyword>
<dbReference type="InterPro" id="IPR023578">
    <property type="entry name" value="Ras_GEF_dom_sf"/>
</dbReference>
<evidence type="ECO:0000313" key="7">
    <source>
        <dbReference type="EMBL" id="KAJ3223755.1"/>
    </source>
</evidence>
<dbReference type="InterPro" id="IPR008937">
    <property type="entry name" value="Ras-like_GEF"/>
</dbReference>